<protein>
    <submittedName>
        <fullName evidence="4">Uncharacterized protein</fullName>
    </submittedName>
</protein>
<accession>A0A3S5CSV8</accession>
<dbReference type="AlphaFoldDB" id="A0A3S5CSV8"/>
<dbReference type="InterPro" id="IPR050216">
    <property type="entry name" value="LRR_domain-containing"/>
</dbReference>
<feature type="region of interest" description="Disordered" evidence="3">
    <location>
        <begin position="59"/>
        <end position="112"/>
    </location>
</feature>
<evidence type="ECO:0000256" key="1">
    <source>
        <dbReference type="ARBA" id="ARBA00022614"/>
    </source>
</evidence>
<dbReference type="EMBL" id="CAAALY010246588">
    <property type="protein sequence ID" value="VEL33871.1"/>
    <property type="molecule type" value="Genomic_DNA"/>
</dbReference>
<comment type="caution">
    <text evidence="4">The sequence shown here is derived from an EMBL/GenBank/DDBJ whole genome shotgun (WGS) entry which is preliminary data.</text>
</comment>
<gene>
    <name evidence="4" type="ORF">PXEA_LOCUS27311</name>
</gene>
<dbReference type="OrthoDB" id="676979at2759"/>
<evidence type="ECO:0000256" key="2">
    <source>
        <dbReference type="ARBA" id="ARBA00022737"/>
    </source>
</evidence>
<dbReference type="PANTHER" id="PTHR48051">
    <property type="match status" value="1"/>
</dbReference>
<dbReference type="InterPro" id="IPR032675">
    <property type="entry name" value="LRR_dom_sf"/>
</dbReference>
<dbReference type="PROSITE" id="PS51450">
    <property type="entry name" value="LRR"/>
    <property type="match status" value="1"/>
</dbReference>
<dbReference type="Proteomes" id="UP000784294">
    <property type="component" value="Unassembled WGS sequence"/>
</dbReference>
<feature type="compositionally biased region" description="Polar residues" evidence="3">
    <location>
        <begin position="61"/>
        <end position="70"/>
    </location>
</feature>
<keyword evidence="1" id="KW-0433">Leucine-rich repeat</keyword>
<keyword evidence="5" id="KW-1185">Reference proteome</keyword>
<dbReference type="GO" id="GO:0005737">
    <property type="term" value="C:cytoplasm"/>
    <property type="evidence" value="ECO:0007669"/>
    <property type="project" value="TreeGrafter"/>
</dbReference>
<name>A0A3S5CSV8_9PLAT</name>
<organism evidence="4 5">
    <name type="scientific">Protopolystoma xenopodis</name>
    <dbReference type="NCBI Taxonomy" id="117903"/>
    <lineage>
        <taxon>Eukaryota</taxon>
        <taxon>Metazoa</taxon>
        <taxon>Spiralia</taxon>
        <taxon>Lophotrochozoa</taxon>
        <taxon>Platyhelminthes</taxon>
        <taxon>Monogenea</taxon>
        <taxon>Polyopisthocotylea</taxon>
        <taxon>Polystomatidea</taxon>
        <taxon>Polystomatidae</taxon>
        <taxon>Protopolystoma</taxon>
    </lineage>
</organism>
<dbReference type="Pfam" id="PF00560">
    <property type="entry name" value="LRR_1"/>
    <property type="match status" value="1"/>
</dbReference>
<dbReference type="InterPro" id="IPR001611">
    <property type="entry name" value="Leu-rich_rpt"/>
</dbReference>
<dbReference type="SUPFAM" id="SSF52058">
    <property type="entry name" value="L domain-like"/>
    <property type="match status" value="1"/>
</dbReference>
<reference evidence="4" key="1">
    <citation type="submission" date="2018-11" db="EMBL/GenBank/DDBJ databases">
        <authorList>
            <consortium name="Pathogen Informatics"/>
        </authorList>
    </citation>
    <scope>NUCLEOTIDE SEQUENCE</scope>
</reference>
<dbReference type="PANTHER" id="PTHR48051:SF54">
    <property type="entry name" value="LEUCINE-RICH REPEAT-CONTAINING PROTEIN"/>
    <property type="match status" value="1"/>
</dbReference>
<evidence type="ECO:0000313" key="4">
    <source>
        <dbReference type="EMBL" id="VEL33871.1"/>
    </source>
</evidence>
<dbReference type="Gene3D" id="3.80.10.10">
    <property type="entry name" value="Ribonuclease Inhibitor"/>
    <property type="match status" value="2"/>
</dbReference>
<dbReference type="SMART" id="SM00369">
    <property type="entry name" value="LRR_TYP"/>
    <property type="match status" value="3"/>
</dbReference>
<dbReference type="InterPro" id="IPR003591">
    <property type="entry name" value="Leu-rich_rpt_typical-subtyp"/>
</dbReference>
<sequence>MSGNNLRTVPSSIGQLVNLIFLDLSRNSLRSAAAVAANATVALTPAPATASCAGRLGRRVSQGSSLTSRPGSSNHSSGGSAGGRDDWFPSVAPAHGAHVEGGEGSPTSQPLPDEMAALTRLEELNLAECSLYSLPPVIFNITSLRRLNLSQNHFKELPEEVSLARLPYSGRIECPGLERWDCFTRSLRLETVLIAIRQAASMWPLVFLGSTSVALLLSPRIGPSLKVPLSDGGFYCSKAVEHSFSQLPAGLVALHLLLSSCFHCM</sequence>
<evidence type="ECO:0000313" key="5">
    <source>
        <dbReference type="Proteomes" id="UP000784294"/>
    </source>
</evidence>
<keyword evidence="2" id="KW-0677">Repeat</keyword>
<proteinExistence type="predicted"/>
<evidence type="ECO:0000256" key="3">
    <source>
        <dbReference type="SAM" id="MobiDB-lite"/>
    </source>
</evidence>